<reference evidence="1" key="1">
    <citation type="journal article" date="2014" name="BMC Genomics">
        <title>Characterizing the developmental transcriptome of the oriental fruit fly, Bactrocera dorsalis (Diptera: Tephritidae) through comparative genomic analysis with Drosophila melanogaster utilizing modENCODE datasets.</title>
        <authorList>
            <person name="Geib S.M."/>
            <person name="Calla B."/>
            <person name="Hall B."/>
            <person name="Hou S."/>
            <person name="Manoukis N.C."/>
        </authorList>
    </citation>
    <scope>NUCLEOTIDE SEQUENCE</scope>
    <source>
        <strain evidence="1">Punador</strain>
    </source>
</reference>
<dbReference type="GeneID" id="105228666"/>
<evidence type="ECO:0000313" key="1">
    <source>
        <dbReference type="EMBL" id="JAC57087.1"/>
    </source>
</evidence>
<proteinExistence type="predicted"/>
<sequence>MVVIKSDEYPNIILNLPRKRNCLQDLLKSDFTVHSESHFTDKPVICDILNNCEDCSKMAALPQGAFAASKLRELNNRDLLIARIKSNTDKNETKNINTNKKLTEYTPAKYNDKLMNSIWGFYNRYSPHNIKGNEYEFSEKDYIMQQHIAVASYAIAEDLAIALRSGKEWDLREK</sequence>
<dbReference type="Proteomes" id="UP001652620">
    <property type="component" value="Chromosome 3"/>
</dbReference>
<dbReference type="KEGG" id="bdr:105228666"/>
<dbReference type="AlphaFoldDB" id="A0A034WRY3"/>
<dbReference type="OMA" id="PHNIKSN"/>
<keyword evidence="2" id="KW-1185">Reference proteome</keyword>
<organism evidence="1">
    <name type="scientific">Bactrocera dorsalis</name>
    <name type="common">Oriental fruit fly</name>
    <name type="synonym">Dacus dorsalis</name>
    <dbReference type="NCBI Taxonomy" id="27457"/>
    <lineage>
        <taxon>Eukaryota</taxon>
        <taxon>Metazoa</taxon>
        <taxon>Ecdysozoa</taxon>
        <taxon>Arthropoda</taxon>
        <taxon>Hexapoda</taxon>
        <taxon>Insecta</taxon>
        <taxon>Pterygota</taxon>
        <taxon>Neoptera</taxon>
        <taxon>Endopterygota</taxon>
        <taxon>Diptera</taxon>
        <taxon>Brachycera</taxon>
        <taxon>Muscomorpha</taxon>
        <taxon>Tephritoidea</taxon>
        <taxon>Tephritidae</taxon>
        <taxon>Bactrocera</taxon>
        <taxon>Bactrocera</taxon>
    </lineage>
</organism>
<protein>
    <submittedName>
        <fullName evidence="3">Uncharacterized protein LOC105228666</fullName>
    </submittedName>
</protein>
<dbReference type="OrthoDB" id="6479173at2759"/>
<gene>
    <name evidence="3" type="primary">LOC105228666</name>
</gene>
<evidence type="ECO:0000313" key="2">
    <source>
        <dbReference type="Proteomes" id="UP001652620"/>
    </source>
</evidence>
<dbReference type="RefSeq" id="XP_011206870.1">
    <property type="nucleotide sequence ID" value="XM_011208568.3"/>
</dbReference>
<reference evidence="3" key="2">
    <citation type="submission" date="2022-04" db="UniProtKB">
        <authorList>
            <consortium name="RefSeq"/>
        </authorList>
    </citation>
    <scope>IDENTIFICATION</scope>
    <source>
        <strain evidence="3">Punador</strain>
    </source>
</reference>
<accession>A0A034WRY3</accession>
<dbReference type="EMBL" id="GAKP01001865">
    <property type="protein sequence ID" value="JAC57087.1"/>
    <property type="molecule type" value="Transcribed_RNA"/>
</dbReference>
<name>A0A034WRY3_BACDO</name>
<evidence type="ECO:0000313" key="3">
    <source>
        <dbReference type="RefSeq" id="XP_011206870.1"/>
    </source>
</evidence>